<dbReference type="EMBL" id="JABSNO010000014">
    <property type="protein sequence ID" value="NRS92945.1"/>
    <property type="molecule type" value="Genomic_DNA"/>
</dbReference>
<dbReference type="Proteomes" id="UP000610746">
    <property type="component" value="Unassembled WGS sequence"/>
</dbReference>
<name>A0A8J8G931_9FLAO</name>
<dbReference type="RefSeq" id="WP_173779533.1">
    <property type="nucleotide sequence ID" value="NZ_JABSNO010000014.1"/>
</dbReference>
<organism evidence="1 2">
    <name type="scientific">Frigoriflavimonas asaccharolytica</name>
    <dbReference type="NCBI Taxonomy" id="2735899"/>
    <lineage>
        <taxon>Bacteria</taxon>
        <taxon>Pseudomonadati</taxon>
        <taxon>Bacteroidota</taxon>
        <taxon>Flavobacteriia</taxon>
        <taxon>Flavobacteriales</taxon>
        <taxon>Weeksellaceae</taxon>
        <taxon>Frigoriflavimonas</taxon>
    </lineage>
</organism>
<keyword evidence="2" id="KW-1185">Reference proteome</keyword>
<sequence>MKFLLILLLPIFSLLHNVGEIYSKTYYENGNMKEEGWLIDGMKSNYWFTYYENGSKKSEGHYKNNKKIKWWVFYDSKENITKKCEFKNDKLNGLTIIYSGGNILKAEKYIDNRKVKTWTTIADFKRDN</sequence>
<reference evidence="1" key="1">
    <citation type="submission" date="2020-05" db="EMBL/GenBank/DDBJ databases">
        <title>Genomic Encyclopedia of Type Strains, Phase IV (KMG-V): Genome sequencing to study the core and pangenomes of soil and plant-associated prokaryotes.</title>
        <authorList>
            <person name="Whitman W."/>
        </authorList>
    </citation>
    <scope>NUCLEOTIDE SEQUENCE</scope>
    <source>
        <strain evidence="1">16F</strain>
    </source>
</reference>
<accession>A0A8J8G931</accession>
<dbReference type="Gene3D" id="3.90.930.1">
    <property type="match status" value="1"/>
</dbReference>
<gene>
    <name evidence="1" type="ORF">HNQ03_002029</name>
</gene>
<dbReference type="SUPFAM" id="SSF82185">
    <property type="entry name" value="Histone H3 K4-specific methyltransferase SET7/9 N-terminal domain"/>
    <property type="match status" value="1"/>
</dbReference>
<protein>
    <submittedName>
        <fullName evidence="1">Antitoxin component YwqK of YwqJK toxin-antitoxin module</fullName>
    </submittedName>
</protein>
<comment type="caution">
    <text evidence="1">The sequence shown here is derived from an EMBL/GenBank/DDBJ whole genome shotgun (WGS) entry which is preliminary data.</text>
</comment>
<proteinExistence type="predicted"/>
<evidence type="ECO:0000313" key="2">
    <source>
        <dbReference type="Proteomes" id="UP000610746"/>
    </source>
</evidence>
<evidence type="ECO:0000313" key="1">
    <source>
        <dbReference type="EMBL" id="NRS92945.1"/>
    </source>
</evidence>
<dbReference type="AlphaFoldDB" id="A0A8J8G931"/>